<dbReference type="Gene3D" id="3.20.20.80">
    <property type="entry name" value="Glycosidases"/>
    <property type="match status" value="1"/>
</dbReference>
<feature type="domain" description="Glycosyl hydrolase family 13 catalytic" evidence="1">
    <location>
        <begin position="73"/>
        <end position="500"/>
    </location>
</feature>
<evidence type="ECO:0000313" key="2">
    <source>
        <dbReference type="EMBL" id="MBY0759187.1"/>
    </source>
</evidence>
<evidence type="ECO:0000313" key="3">
    <source>
        <dbReference type="Proteomes" id="UP000779049"/>
    </source>
</evidence>
<protein>
    <submittedName>
        <fullName evidence="2">Amylosucrase</fullName>
    </submittedName>
</protein>
<dbReference type="EMBL" id="VIRV01000012">
    <property type="protein sequence ID" value="MBY0759187.1"/>
    <property type="molecule type" value="Genomic_DNA"/>
</dbReference>
<dbReference type="InterPro" id="IPR044077">
    <property type="entry name" value="Amylosucrase"/>
</dbReference>
<dbReference type="CDD" id="cd11324">
    <property type="entry name" value="AmyAc_Amylosucrase"/>
    <property type="match status" value="1"/>
</dbReference>
<dbReference type="Gene3D" id="1.10.1740.10">
    <property type="match status" value="1"/>
</dbReference>
<dbReference type="Pfam" id="PF00128">
    <property type="entry name" value="Alpha-amylase"/>
    <property type="match status" value="1"/>
</dbReference>
<dbReference type="PANTHER" id="PTHR10357:SF213">
    <property type="entry name" value="ALPHA AMYLASE CATALYTIC REGION"/>
    <property type="match status" value="1"/>
</dbReference>
<proteinExistence type="predicted"/>
<reference evidence="2 3" key="1">
    <citation type="journal article" date="2020" name="New Microbes New Infect">
        <title>Sellimonas caecigallum sp. nov., description and genome sequence of a new member of the Sellimonas genus isolated from the cecum of feral chicken.</title>
        <authorList>
            <person name="Wongkuna S."/>
            <person name="Ghimire S."/>
            <person name="Antony L."/>
            <person name="Chankhamhaengdecha S."/>
            <person name="Janvilisri T."/>
            <person name="Scaria J."/>
        </authorList>
    </citation>
    <scope>NUCLEOTIDE SEQUENCE [LARGE SCALE GENOMIC DNA]</scope>
    <source>
        <strain evidence="2 3">SW451</strain>
    </source>
</reference>
<dbReference type="InterPro" id="IPR045857">
    <property type="entry name" value="O16G_dom_2"/>
</dbReference>
<accession>A0ABS7L889</accession>
<keyword evidence="3" id="KW-1185">Reference proteome</keyword>
<name>A0ABS7L889_9FIRM</name>
<comment type="caution">
    <text evidence="2">The sequence shown here is derived from an EMBL/GenBank/DDBJ whole genome shotgun (WGS) entry which is preliminary data.</text>
</comment>
<dbReference type="SMART" id="SM00642">
    <property type="entry name" value="Aamy"/>
    <property type="match status" value="1"/>
</dbReference>
<dbReference type="SUPFAM" id="SSF51445">
    <property type="entry name" value="(Trans)glycosidases"/>
    <property type="match status" value="1"/>
</dbReference>
<dbReference type="InterPro" id="IPR006047">
    <property type="entry name" value="GH13_cat_dom"/>
</dbReference>
<gene>
    <name evidence="2" type="ORF">FLB61_08830</name>
</gene>
<dbReference type="Gene3D" id="3.90.400.10">
    <property type="entry name" value="Oligo-1,6-glucosidase, Domain 2"/>
    <property type="match status" value="1"/>
</dbReference>
<evidence type="ECO:0000259" key="1">
    <source>
        <dbReference type="SMART" id="SM00642"/>
    </source>
</evidence>
<dbReference type="PANTHER" id="PTHR10357">
    <property type="entry name" value="ALPHA-AMYLASE FAMILY MEMBER"/>
    <property type="match status" value="1"/>
</dbReference>
<organism evidence="2 3">
    <name type="scientific">Sellimonas caecigallum</name>
    <dbReference type="NCBI Taxonomy" id="2592333"/>
    <lineage>
        <taxon>Bacteria</taxon>
        <taxon>Bacillati</taxon>
        <taxon>Bacillota</taxon>
        <taxon>Clostridia</taxon>
        <taxon>Lachnospirales</taxon>
        <taxon>Lachnospiraceae</taxon>
        <taxon>Sellimonas</taxon>
    </lineage>
</organism>
<sequence length="611" mass="72327">MQNKNEFERRLEARRDELKWLYMELYQNEPMFQELLDQMKAFYKKRKESLKERDRAREKDKEWYRKKDMLGMMLYIDNFAGNLKGVQRKISYLKECNVSFIHLMPFLDTVPGRSDGGYAVADFRKVRPDLGTMDDLENLADKCHEKEIDLCMDFVMNHTSEDHEWAKRAKKGEGEYMSRYFFYDNPWYPQEYEKTVPQVFPTTAPGNFTYLPEIRHHVMTTFYPYQWDLNYRNPRVFNEMMYNFLFFANKGMDIIRIDAVPYIWKELGTSCRNLPQVHTIVRMMRMIGEIVCPATILLGEVVMEPEKVLPYFGTVEKPECHMLYNVTTMATTWHSVATSDTRLLKKQLDIVNGLPKQYTFLNYLRCHDDIGWGLDYGTLGKWGFQEIPHKKYLNDYFTGKYPGSESRGELYNDDPVTMDARFCGTTASMCGVESAGFEQDAKKMEKAIRKDLMLHAYMLMQSGIPMIYSGDEIGQVNDYTYKEDEDKREDSRYIHRGKFRWDLAAKRKGVRSVEARIFRTLNFMEQIRRQESVFDPDALVGTWDMQDPSLLCIVRQKGEKILTGIFNFSDFEKEVWIPGEGDYRDLLNGNKIPERKLRLPQYGFVWAYKMM</sequence>
<dbReference type="InterPro" id="IPR017853">
    <property type="entry name" value="GH"/>
</dbReference>
<dbReference type="Proteomes" id="UP000779049">
    <property type="component" value="Unassembled WGS sequence"/>
</dbReference>